<comment type="domain">
    <text evidence="9">The two conserved Cys that bind zinc constitute the zinc-hook, which separates the large intramolecular coiled coil regions. The 2 Cys residues coordinate one molecule of zinc with the help of the 2 Cys residues of the zinc-hook of another Rad50 molecule, thereby forming a V-shaped homodimer.</text>
</comment>
<dbReference type="Gene3D" id="3.40.50.300">
    <property type="entry name" value="P-loop containing nucleotide triphosphate hydrolases"/>
    <property type="match status" value="2"/>
</dbReference>
<feature type="binding site" evidence="9">
    <location>
        <position position="12"/>
    </location>
    <ligand>
        <name>ATP</name>
        <dbReference type="ChEBI" id="CHEBI:30616"/>
    </ligand>
</feature>
<dbReference type="GO" id="GO:0006302">
    <property type="term" value="P:double-strand break repair"/>
    <property type="evidence" value="ECO:0007669"/>
    <property type="project" value="UniProtKB-UniRule"/>
</dbReference>
<dbReference type="STRING" id="227598.APY94_06865"/>
<protein>
    <recommendedName>
        <fullName evidence="9">DNA double-strand break repair Rad50 ATPase</fullName>
    </recommendedName>
</protein>
<gene>
    <name evidence="9" type="primary">rad50</name>
    <name evidence="12" type="ORF">APY94_06865</name>
</gene>
<dbReference type="NCBIfam" id="NF003034">
    <property type="entry name" value="PRK03918.1"/>
    <property type="match status" value="1"/>
</dbReference>
<evidence type="ECO:0000256" key="3">
    <source>
        <dbReference type="ARBA" id="ARBA00022763"/>
    </source>
</evidence>
<evidence type="ECO:0000256" key="4">
    <source>
        <dbReference type="ARBA" id="ARBA00022801"/>
    </source>
</evidence>
<evidence type="ECO:0000313" key="12">
    <source>
        <dbReference type="EMBL" id="KUH33231.1"/>
    </source>
</evidence>
<name>A0A117ITG4_9EURY</name>
<evidence type="ECO:0000256" key="8">
    <source>
        <dbReference type="ARBA" id="ARBA00023204"/>
    </source>
</evidence>
<evidence type="ECO:0000259" key="11">
    <source>
        <dbReference type="PROSITE" id="PS51131"/>
    </source>
</evidence>
<dbReference type="Pfam" id="PF04423">
    <property type="entry name" value="Rad50_zn_hook"/>
    <property type="match status" value="1"/>
</dbReference>
<dbReference type="AlphaFoldDB" id="A0A117ITG4"/>
<proteinExistence type="inferred from homology"/>
<reference evidence="12 13" key="1">
    <citation type="submission" date="2015-10" db="EMBL/GenBank/DDBJ databases">
        <title>Draft genome sequence of Thermococcus celericrescens strain DSM 17994.</title>
        <authorList>
            <person name="Hong S.-J."/>
            <person name="Park C.-E."/>
            <person name="Shin J.-H."/>
        </authorList>
    </citation>
    <scope>NUCLEOTIDE SEQUENCE [LARGE SCALE GENOMIC DNA]</scope>
    <source>
        <strain evidence="12 13">DSM 17994</strain>
    </source>
</reference>
<dbReference type="HAMAP" id="MF_00449">
    <property type="entry name" value="RAD50"/>
    <property type="match status" value="1"/>
</dbReference>
<accession>A0A117ITG4</accession>
<comment type="similarity">
    <text evidence="9">Belongs to the SMC family. RAD50 subfamily.</text>
</comment>
<dbReference type="GO" id="GO:0016887">
    <property type="term" value="F:ATP hydrolysis activity"/>
    <property type="evidence" value="ECO:0007669"/>
    <property type="project" value="UniProtKB-UniRule"/>
</dbReference>
<evidence type="ECO:0000256" key="6">
    <source>
        <dbReference type="ARBA" id="ARBA00022840"/>
    </source>
</evidence>
<dbReference type="GO" id="GO:0005524">
    <property type="term" value="F:ATP binding"/>
    <property type="evidence" value="ECO:0007669"/>
    <property type="project" value="UniProtKB-UniRule"/>
</dbReference>
<dbReference type="PANTHER" id="PTHR32114">
    <property type="entry name" value="ABC TRANSPORTER ABCH.3"/>
    <property type="match status" value="1"/>
</dbReference>
<dbReference type="PROSITE" id="PS51131">
    <property type="entry name" value="ZN_HOOK"/>
    <property type="match status" value="1"/>
</dbReference>
<organism evidence="12 13">
    <name type="scientific">Thermococcus celericrescens</name>
    <dbReference type="NCBI Taxonomy" id="227598"/>
    <lineage>
        <taxon>Archaea</taxon>
        <taxon>Methanobacteriati</taxon>
        <taxon>Methanobacteriota</taxon>
        <taxon>Thermococci</taxon>
        <taxon>Thermococcales</taxon>
        <taxon>Thermococcaceae</taxon>
        <taxon>Thermococcus</taxon>
    </lineage>
</organism>
<evidence type="ECO:0000256" key="7">
    <source>
        <dbReference type="ARBA" id="ARBA00023054"/>
    </source>
</evidence>
<dbReference type="OrthoDB" id="25344at2157"/>
<feature type="coiled-coil region" evidence="9">
    <location>
        <begin position="517"/>
        <end position="571"/>
    </location>
</feature>
<feature type="binding site" evidence="9">
    <location>
        <begin position="32"/>
        <end position="38"/>
    </location>
    <ligand>
        <name>ATP</name>
        <dbReference type="ChEBI" id="CHEBI:30616"/>
    </ligand>
</feature>
<dbReference type="InterPro" id="IPR013134">
    <property type="entry name" value="Zn_hook_RAD50"/>
</dbReference>
<dbReference type="GO" id="GO:0008270">
    <property type="term" value="F:zinc ion binding"/>
    <property type="evidence" value="ECO:0007669"/>
    <property type="project" value="UniProtKB-UniRule"/>
</dbReference>
<comment type="cofactor">
    <cofactor evidence="9">
        <name>Zn(2+)</name>
        <dbReference type="ChEBI" id="CHEBI:29105"/>
    </cofactor>
    <text evidence="9">Binds 1 zinc ion per homodimer.</text>
</comment>
<sequence>MRIRRIKIRNFRAHEMGEVEFSDGINLLIGQNGAGKSSILEAIFAALYMGHPSFPRGYLQANTRVGSTGGLGLTLEFEHNGKSYRIVRDSKKSELLEGRETIAEKSSDVARWVERNVYPIQVFTNALYIRQGEIEGIITNREVMEKVLRKVLGIEDYENAERNAADVIRELKRRREYLRKLIERKAEVEENLREAQRRFSETLRRISELRKRVGELEGAFRKAEEDYSRLKALKRELESLEKKRAVLEQRIEAERGRIEDYEAQIEEVKKEIGELEDKLARLKELEPLEKEYLKLKSLLSLKDELAKLETAEARLAEKKKTLEERAARIDEVSAKIAELEGEEKSLRETYEELKRKNGLYQRALQRKAEAERYLRELERAGVTPESLEKELKAVENAKEELENLREEVTGIREEIATLNGLKESLIENLSKLEGARVCPLCKRPIEEHDEEEIQAEYDAEITSIEKKLNKLSKKLKKLNEREIELKGIIKRESKLIRLKKTADLLREVEEKLAKYDLVELEKAAEEFEKAKARLIEIKKELRHLREELEELEKAKDELGRIEKKLQEIGRETGEIMERLKNEGFGSFEAVEERMKELEPSYREYLSLKDVPVQLERTKKKLSLLEKRLDESIEALRKLEGGFKELGAEMEKLSREFSEEAYAEAEKRYMATARELEKARTELKGAEELGDEMMKLLDELKAKRKEIEGAEKELETVEKAMADMTAFKEKVARLKAEEELRGLEEVQKLAGETFSEMTEGKYQGIKLKREKKFGKERIELKVLYAGNEVGLEFLSGGERIALGLAFRLALSLYKVGNLELLILDEPTPFLDEERRKKLVEIISSQLRKIPQVIIVSHDEELKDAADYVIRVLNVGGKSRVEVESIGAY</sequence>
<feature type="binding site" evidence="9 10">
    <location>
        <position position="441"/>
    </location>
    <ligand>
        <name>Zn(2+)</name>
        <dbReference type="ChEBI" id="CHEBI:29105"/>
    </ligand>
</feature>
<feature type="coiled-coil region" evidence="9">
    <location>
        <begin position="614"/>
        <end position="736"/>
    </location>
</feature>
<feature type="domain" description="Zinc-hook" evidence="11">
    <location>
        <begin position="391"/>
        <end position="490"/>
    </location>
</feature>
<evidence type="ECO:0000256" key="5">
    <source>
        <dbReference type="ARBA" id="ARBA00022833"/>
    </source>
</evidence>
<evidence type="ECO:0000256" key="2">
    <source>
        <dbReference type="ARBA" id="ARBA00022741"/>
    </source>
</evidence>
<keyword evidence="5 9" id="KW-0862">Zinc</keyword>
<evidence type="ECO:0000313" key="13">
    <source>
        <dbReference type="Proteomes" id="UP000053462"/>
    </source>
</evidence>
<comment type="subunit">
    <text evidence="9">Homodimer. Forms a heterotetramer composed of two Mre11 subunits and two Rad50 subunits.</text>
</comment>
<keyword evidence="1 9" id="KW-0479">Metal-binding</keyword>
<dbReference type="Gene3D" id="1.10.287.510">
    <property type="entry name" value="Helix hairpin bin"/>
    <property type="match status" value="1"/>
</dbReference>
<keyword evidence="13" id="KW-1185">Reference proteome</keyword>
<comment type="function">
    <text evidence="9">Part of the Rad50/Mre11 complex, which is involved in the early steps of DNA double-strand break (DSB) repair. The complex may facilitate opening of the processed DNA ends to aid in the recruitment of HerA and NurA. Rad50 controls the balance between DNA end bridging and DNA resection via ATP-dependent structural rearrangements of the Rad50/Mre11 complex.</text>
</comment>
<feature type="coiled-coil region" evidence="9">
    <location>
        <begin position="154"/>
        <end position="421"/>
    </location>
</feature>
<feature type="binding site" evidence="9">
    <location>
        <position position="131"/>
    </location>
    <ligand>
        <name>ATP</name>
        <dbReference type="ChEBI" id="CHEBI:30616"/>
    </ligand>
</feature>
<dbReference type="InterPro" id="IPR022982">
    <property type="entry name" value="Rad50_ATPase_archaeal"/>
</dbReference>
<dbReference type="SUPFAM" id="SSF52540">
    <property type="entry name" value="P-loop containing nucleoside triphosphate hydrolases"/>
    <property type="match status" value="2"/>
</dbReference>
<evidence type="ECO:0000256" key="10">
    <source>
        <dbReference type="PROSITE-ProRule" id="PRU00471"/>
    </source>
</evidence>
<dbReference type="InterPro" id="IPR027417">
    <property type="entry name" value="P-loop_NTPase"/>
</dbReference>
<comment type="caution">
    <text evidence="12">The sequence shown here is derived from an EMBL/GenBank/DDBJ whole genome shotgun (WGS) entry which is preliminary data.</text>
</comment>
<keyword evidence="3 9" id="KW-0227">DNA damage</keyword>
<keyword evidence="6 9" id="KW-0067">ATP-binding</keyword>
<feature type="coiled-coil region" evidence="9">
    <location>
        <begin position="454"/>
        <end position="488"/>
    </location>
</feature>
<keyword evidence="7 9" id="KW-0175">Coiled coil</keyword>
<dbReference type="Proteomes" id="UP000053462">
    <property type="component" value="Unassembled WGS sequence"/>
</dbReference>
<dbReference type="RefSeq" id="WP_058938926.1">
    <property type="nucleotide sequence ID" value="NZ_LLYW01000023.1"/>
</dbReference>
<keyword evidence="4 9" id="KW-0378">Hydrolase</keyword>
<feature type="binding site" evidence="9">
    <location>
        <begin position="792"/>
        <end position="797"/>
    </location>
    <ligand>
        <name>ATP</name>
        <dbReference type="ChEBI" id="CHEBI:30616"/>
    </ligand>
</feature>
<keyword evidence="2 9" id="KW-0547">Nucleotide-binding</keyword>
<evidence type="ECO:0000256" key="1">
    <source>
        <dbReference type="ARBA" id="ARBA00022723"/>
    </source>
</evidence>
<keyword evidence="8 9" id="KW-0234">DNA repair</keyword>
<dbReference type="PANTHER" id="PTHR32114:SF2">
    <property type="entry name" value="ABC TRANSPORTER ABCH.3"/>
    <property type="match status" value="1"/>
</dbReference>
<evidence type="ECO:0000256" key="9">
    <source>
        <dbReference type="HAMAP-Rule" id="MF_00449"/>
    </source>
</evidence>
<dbReference type="SUPFAM" id="SSF75712">
    <property type="entry name" value="Rad50 coiled-coil Zn hook"/>
    <property type="match status" value="1"/>
</dbReference>
<feature type="binding site" evidence="9 10">
    <location>
        <position position="438"/>
    </location>
    <ligand>
        <name>Zn(2+)</name>
        <dbReference type="ChEBI" id="CHEBI:29105"/>
    </ligand>
</feature>
<dbReference type="EMBL" id="LLYW01000023">
    <property type="protein sequence ID" value="KUH33231.1"/>
    <property type="molecule type" value="Genomic_DNA"/>
</dbReference>